<organism evidence="2 3">
    <name type="scientific">Armillaria borealis</name>
    <dbReference type="NCBI Taxonomy" id="47425"/>
    <lineage>
        <taxon>Eukaryota</taxon>
        <taxon>Fungi</taxon>
        <taxon>Dikarya</taxon>
        <taxon>Basidiomycota</taxon>
        <taxon>Agaricomycotina</taxon>
        <taxon>Agaricomycetes</taxon>
        <taxon>Agaricomycetidae</taxon>
        <taxon>Agaricales</taxon>
        <taxon>Marasmiineae</taxon>
        <taxon>Physalacriaceae</taxon>
        <taxon>Armillaria</taxon>
    </lineage>
</organism>
<reference evidence="2" key="1">
    <citation type="submission" date="2023-06" db="EMBL/GenBank/DDBJ databases">
        <authorList>
            <consortium name="Lawrence Berkeley National Laboratory"/>
            <person name="Ahrendt S."/>
            <person name="Sahu N."/>
            <person name="Indic B."/>
            <person name="Wong-Bajracharya J."/>
            <person name="Merenyi Z."/>
            <person name="Ke H.-M."/>
            <person name="Monk M."/>
            <person name="Kocsube S."/>
            <person name="Drula E."/>
            <person name="Lipzen A."/>
            <person name="Balint B."/>
            <person name="Henrissat B."/>
            <person name="Andreopoulos B."/>
            <person name="Martin F.M."/>
            <person name="Harder C.B."/>
            <person name="Rigling D."/>
            <person name="Ford K.L."/>
            <person name="Foster G.D."/>
            <person name="Pangilinan J."/>
            <person name="Papanicolaou A."/>
            <person name="Barry K."/>
            <person name="LaButti K."/>
            <person name="Viragh M."/>
            <person name="Koriabine M."/>
            <person name="Yan M."/>
            <person name="Riley R."/>
            <person name="Champramary S."/>
            <person name="Plett K.L."/>
            <person name="Tsai I.J."/>
            <person name="Slot J."/>
            <person name="Sipos G."/>
            <person name="Plett J."/>
            <person name="Nagy L.G."/>
            <person name="Grigoriev I.V."/>
        </authorList>
    </citation>
    <scope>NUCLEOTIDE SEQUENCE</scope>
    <source>
        <strain evidence="2">FPL87.14</strain>
    </source>
</reference>
<keyword evidence="3" id="KW-1185">Reference proteome</keyword>
<evidence type="ECO:0000313" key="2">
    <source>
        <dbReference type="EMBL" id="KAK0445774.1"/>
    </source>
</evidence>
<proteinExistence type="predicted"/>
<protein>
    <submittedName>
        <fullName evidence="2">Uncharacterized protein</fullName>
    </submittedName>
</protein>
<feature type="compositionally biased region" description="Gly residues" evidence="1">
    <location>
        <begin position="71"/>
        <end position="84"/>
    </location>
</feature>
<comment type="caution">
    <text evidence="2">The sequence shown here is derived from an EMBL/GenBank/DDBJ whole genome shotgun (WGS) entry which is preliminary data.</text>
</comment>
<evidence type="ECO:0000256" key="1">
    <source>
        <dbReference type="SAM" id="MobiDB-lite"/>
    </source>
</evidence>
<dbReference type="Proteomes" id="UP001175226">
    <property type="component" value="Unassembled WGS sequence"/>
</dbReference>
<name>A0AA39MTT4_9AGAR</name>
<evidence type="ECO:0000313" key="3">
    <source>
        <dbReference type="Proteomes" id="UP001175226"/>
    </source>
</evidence>
<sequence>MEHSPGTQLRTQLEHVEASLAALPPIPPDASPGTIKKRDDLLEDIEGKLVGCAESVGQHRRRRAGPRAGAGEHGAGGAGQGGAGQPRVLTAEEKRVKAIFACFDQPALKATDFKAALLSFPGVGHRDQREEEAFKRLVCGYEDQTQQWRDELESVVITRKPWDGVCEQATQNNAIEDVHKRLEAINNFLESQSSVMSSESLLEYIVRTIEMFKFVWIWEEDTGEGSRGWKSEFIEKLCWKKHPEQYSRWESATGEAKEKEEKVVKAILTKFRKDHSRMMSSKKQLLKLYRHFGAVVLMDRTWDWNDGGVQRKRSMSFEGLLDRVCDELPKVNGVARSALKYEAGASSLGDVISTFGEAKVAQHVQVFLDEYPPIRYD</sequence>
<dbReference type="AlphaFoldDB" id="A0AA39MTT4"/>
<gene>
    <name evidence="2" type="ORF">EV421DRAFT_1902140</name>
</gene>
<dbReference type="EMBL" id="JAUEPT010000015">
    <property type="protein sequence ID" value="KAK0445774.1"/>
    <property type="molecule type" value="Genomic_DNA"/>
</dbReference>
<feature type="region of interest" description="Disordered" evidence="1">
    <location>
        <begin position="53"/>
        <end position="86"/>
    </location>
</feature>
<accession>A0AA39MTT4</accession>